<organism evidence="1">
    <name type="scientific">Cladocopium goreaui</name>
    <dbReference type="NCBI Taxonomy" id="2562237"/>
    <lineage>
        <taxon>Eukaryota</taxon>
        <taxon>Sar</taxon>
        <taxon>Alveolata</taxon>
        <taxon>Dinophyceae</taxon>
        <taxon>Suessiales</taxon>
        <taxon>Symbiodiniaceae</taxon>
        <taxon>Cladocopium</taxon>
    </lineage>
</organism>
<reference evidence="2 3" key="2">
    <citation type="submission" date="2024-05" db="EMBL/GenBank/DDBJ databases">
        <authorList>
            <person name="Chen Y."/>
            <person name="Shah S."/>
            <person name="Dougan E. K."/>
            <person name="Thang M."/>
            <person name="Chan C."/>
        </authorList>
    </citation>
    <scope>NUCLEOTIDE SEQUENCE [LARGE SCALE GENOMIC DNA]</scope>
</reference>
<dbReference type="EMBL" id="CAMXCT030000969">
    <property type="protein sequence ID" value="CAL4772545.1"/>
    <property type="molecule type" value="Genomic_DNA"/>
</dbReference>
<proteinExistence type="predicted"/>
<evidence type="ECO:0000313" key="1">
    <source>
        <dbReference type="EMBL" id="CAI3985233.1"/>
    </source>
</evidence>
<evidence type="ECO:0000313" key="3">
    <source>
        <dbReference type="Proteomes" id="UP001152797"/>
    </source>
</evidence>
<dbReference type="Proteomes" id="UP001152797">
    <property type="component" value="Unassembled WGS sequence"/>
</dbReference>
<name>A0A9P1FR11_9DINO</name>
<evidence type="ECO:0000313" key="2">
    <source>
        <dbReference type="EMBL" id="CAL4772545.1"/>
    </source>
</evidence>
<keyword evidence="3" id="KW-1185">Reference proteome</keyword>
<dbReference type="EMBL" id="CAMXCT020000969">
    <property type="protein sequence ID" value="CAL1138608.1"/>
    <property type="molecule type" value="Genomic_DNA"/>
</dbReference>
<comment type="caution">
    <text evidence="1">The sequence shown here is derived from an EMBL/GenBank/DDBJ whole genome shotgun (WGS) entry which is preliminary data.</text>
</comment>
<protein>
    <submittedName>
        <fullName evidence="1">Uncharacterized protein</fullName>
    </submittedName>
</protein>
<gene>
    <name evidence="1" type="ORF">C1SCF055_LOCUS12704</name>
</gene>
<sequence length="201" mass="22692">MLAGWTCKYCAAPTHTTEDADAKIIGIRAAFVMPRPGFCKDGKIRRNEAAKLRIRQDLFQKRFEAYEEASRSWFQQAEELKKLPRLREELKRGFAVDGVVLRCEGFSDYRDAWASIQDAVWQKCQAKELCCSEAKKLAQQCLDFLQRMAEECRDAQKVQNQQPTEDYVMDALTQTSAAVSTVAVGGSDCSASTRLMYIPAA</sequence>
<dbReference type="AlphaFoldDB" id="A0A9P1FR11"/>
<dbReference type="EMBL" id="CAMXCT010000969">
    <property type="protein sequence ID" value="CAI3985233.1"/>
    <property type="molecule type" value="Genomic_DNA"/>
</dbReference>
<reference evidence="1" key="1">
    <citation type="submission" date="2022-10" db="EMBL/GenBank/DDBJ databases">
        <authorList>
            <person name="Chen Y."/>
            <person name="Dougan E. K."/>
            <person name="Chan C."/>
            <person name="Rhodes N."/>
            <person name="Thang M."/>
        </authorList>
    </citation>
    <scope>NUCLEOTIDE SEQUENCE</scope>
</reference>
<accession>A0A9P1FR11</accession>